<feature type="transmembrane region" description="Helical" evidence="6">
    <location>
        <begin position="76"/>
        <end position="94"/>
    </location>
</feature>
<name>A0A7L5DJU2_9BACT</name>
<dbReference type="InterPro" id="IPR022791">
    <property type="entry name" value="L-PG_synthase/AglD"/>
</dbReference>
<organism evidence="7 8">
    <name type="scientific">Spirosoma rhododendri</name>
    <dbReference type="NCBI Taxonomy" id="2728024"/>
    <lineage>
        <taxon>Bacteria</taxon>
        <taxon>Pseudomonadati</taxon>
        <taxon>Bacteroidota</taxon>
        <taxon>Cytophagia</taxon>
        <taxon>Cytophagales</taxon>
        <taxon>Cytophagaceae</taxon>
        <taxon>Spirosoma</taxon>
    </lineage>
</organism>
<dbReference type="AlphaFoldDB" id="A0A7L5DJU2"/>
<keyword evidence="3 6" id="KW-0812">Transmembrane</keyword>
<gene>
    <name evidence="7" type="ORF">HH216_09740</name>
</gene>
<feature type="transmembrane region" description="Helical" evidence="6">
    <location>
        <begin position="159"/>
        <end position="177"/>
    </location>
</feature>
<dbReference type="EMBL" id="CP051677">
    <property type="protein sequence ID" value="QJD78676.1"/>
    <property type="molecule type" value="Genomic_DNA"/>
</dbReference>
<evidence type="ECO:0000256" key="2">
    <source>
        <dbReference type="ARBA" id="ARBA00022475"/>
    </source>
</evidence>
<evidence type="ECO:0000256" key="3">
    <source>
        <dbReference type="ARBA" id="ARBA00022692"/>
    </source>
</evidence>
<evidence type="ECO:0000256" key="1">
    <source>
        <dbReference type="ARBA" id="ARBA00004651"/>
    </source>
</evidence>
<keyword evidence="2" id="KW-1003">Cell membrane</keyword>
<dbReference type="KEGG" id="srho:HH216_09740"/>
<evidence type="ECO:0000256" key="6">
    <source>
        <dbReference type="SAM" id="Phobius"/>
    </source>
</evidence>
<sequence>MTHLLKRFLPLGLGILLLIYALRNVSFSAIGEQFQRADYRWILLTGLLTACTFLLRGMRSRQPLLALGYKPTTFRVTIALLAGTMAGMIIPGSGELTRCATLQRTDGVSFSQAVGAVLAERVLDFFVLLGVVSLTFVLEFARLQRYFGGYALRLPTTTGWWLLAGGLLLAGLLLWSVRLIDFTHPRWQHPVAQRIITFSRGLQTGLLSLRKLPQPGLFILLTILNQAMAWLMTYSLMMALPTTRALPLLSVLTIETVALLGGVLVPTQGGIGTYHLLVGRVLMLYGLPMTQATVLATFLHAVGFFLNLIISGIGFLIASFSLGKAPVREATSTGRPA</sequence>
<dbReference type="PANTHER" id="PTHR39087">
    <property type="entry name" value="UPF0104 MEMBRANE PROTEIN MJ1595"/>
    <property type="match status" value="1"/>
</dbReference>
<feature type="transmembrane region" description="Helical" evidence="6">
    <location>
        <begin position="294"/>
        <end position="318"/>
    </location>
</feature>
<keyword evidence="4 6" id="KW-1133">Transmembrane helix</keyword>
<evidence type="ECO:0000256" key="4">
    <source>
        <dbReference type="ARBA" id="ARBA00022989"/>
    </source>
</evidence>
<reference evidence="7 8" key="1">
    <citation type="submission" date="2020-04" db="EMBL/GenBank/DDBJ databases">
        <title>Genome sequencing of novel species.</title>
        <authorList>
            <person name="Heo J."/>
            <person name="Kim S.-J."/>
            <person name="Kim J.-S."/>
            <person name="Hong S.-B."/>
            <person name="Kwon S.-W."/>
        </authorList>
    </citation>
    <scope>NUCLEOTIDE SEQUENCE [LARGE SCALE GENOMIC DNA]</scope>
    <source>
        <strain evidence="7 8">CJU-R4</strain>
    </source>
</reference>
<evidence type="ECO:0000313" key="7">
    <source>
        <dbReference type="EMBL" id="QJD78676.1"/>
    </source>
</evidence>
<dbReference type="PANTHER" id="PTHR39087:SF2">
    <property type="entry name" value="UPF0104 MEMBRANE PROTEIN MJ1595"/>
    <property type="match status" value="1"/>
</dbReference>
<dbReference type="Proteomes" id="UP000501128">
    <property type="component" value="Chromosome"/>
</dbReference>
<dbReference type="Pfam" id="PF03706">
    <property type="entry name" value="LPG_synthase_TM"/>
    <property type="match status" value="1"/>
</dbReference>
<evidence type="ECO:0000313" key="8">
    <source>
        <dbReference type="Proteomes" id="UP000501128"/>
    </source>
</evidence>
<feature type="transmembrane region" description="Helical" evidence="6">
    <location>
        <begin position="114"/>
        <end position="138"/>
    </location>
</feature>
<dbReference type="RefSeq" id="WP_169550644.1">
    <property type="nucleotide sequence ID" value="NZ_CP051677.1"/>
</dbReference>
<feature type="transmembrane region" description="Helical" evidence="6">
    <location>
        <begin position="39"/>
        <end position="55"/>
    </location>
</feature>
<evidence type="ECO:0000256" key="5">
    <source>
        <dbReference type="ARBA" id="ARBA00023136"/>
    </source>
</evidence>
<feature type="transmembrane region" description="Helical" evidence="6">
    <location>
        <begin position="216"/>
        <end position="234"/>
    </location>
</feature>
<protein>
    <submittedName>
        <fullName evidence="7">Flippase-like domain-containing protein</fullName>
    </submittedName>
</protein>
<proteinExistence type="predicted"/>
<dbReference type="NCBIfam" id="TIGR00374">
    <property type="entry name" value="flippase-like domain"/>
    <property type="match status" value="1"/>
</dbReference>
<keyword evidence="5 6" id="KW-0472">Membrane</keyword>
<comment type="subcellular location">
    <subcellularLocation>
        <location evidence="1">Cell membrane</location>
        <topology evidence="1">Multi-pass membrane protein</topology>
    </subcellularLocation>
</comment>
<accession>A0A7L5DJU2</accession>
<dbReference type="GO" id="GO:0005886">
    <property type="term" value="C:plasma membrane"/>
    <property type="evidence" value="ECO:0007669"/>
    <property type="project" value="UniProtKB-SubCell"/>
</dbReference>
<keyword evidence="8" id="KW-1185">Reference proteome</keyword>